<dbReference type="AlphaFoldDB" id="A0A239FLH2"/>
<evidence type="ECO:0000313" key="4">
    <source>
        <dbReference type="Proteomes" id="UP000198327"/>
    </source>
</evidence>
<dbReference type="Proteomes" id="UP000198327">
    <property type="component" value="Unassembled WGS sequence"/>
</dbReference>
<evidence type="ECO:0000256" key="1">
    <source>
        <dbReference type="ARBA" id="ARBA00007637"/>
    </source>
</evidence>
<dbReference type="EMBL" id="FZOW01000003">
    <property type="protein sequence ID" value="SNS56844.1"/>
    <property type="molecule type" value="Genomic_DNA"/>
</dbReference>
<evidence type="ECO:0000259" key="2">
    <source>
        <dbReference type="Pfam" id="PF01370"/>
    </source>
</evidence>
<protein>
    <submittedName>
        <fullName evidence="3">Nucleoside-diphosphate-sugar epimerase</fullName>
    </submittedName>
</protein>
<reference evidence="4" key="1">
    <citation type="submission" date="2017-06" db="EMBL/GenBank/DDBJ databases">
        <authorList>
            <person name="Varghese N."/>
            <person name="Submissions S."/>
        </authorList>
    </citation>
    <scope>NUCLEOTIDE SEQUENCE [LARGE SCALE GENOMIC DNA]</scope>
    <source>
        <strain evidence="4">JCM 23211</strain>
    </source>
</reference>
<dbReference type="Pfam" id="PF01370">
    <property type="entry name" value="Epimerase"/>
    <property type="match status" value="1"/>
</dbReference>
<accession>A0A239FLH2</accession>
<dbReference type="PANTHER" id="PTHR43000">
    <property type="entry name" value="DTDP-D-GLUCOSE 4,6-DEHYDRATASE-RELATED"/>
    <property type="match status" value="1"/>
</dbReference>
<feature type="domain" description="NAD-dependent epimerase/dehydratase" evidence="2">
    <location>
        <begin position="4"/>
        <end position="229"/>
    </location>
</feature>
<dbReference type="SUPFAM" id="SSF51735">
    <property type="entry name" value="NAD(P)-binding Rossmann-fold domains"/>
    <property type="match status" value="1"/>
</dbReference>
<dbReference type="OrthoDB" id="9801785at2"/>
<dbReference type="InterPro" id="IPR036291">
    <property type="entry name" value="NAD(P)-bd_dom_sf"/>
</dbReference>
<dbReference type="CDD" id="cd08946">
    <property type="entry name" value="SDR_e"/>
    <property type="match status" value="1"/>
</dbReference>
<comment type="similarity">
    <text evidence="1">Belongs to the NAD(P)-dependent epimerase/dehydratase family.</text>
</comment>
<sequence length="306" mass="32300">MRLLVTGASGFIGRNFAAHAREQGHDVVGMDLGPASGPWPHVSADIRDRATLQRVVDEHSITDILHGGGISGPHVANDDPELVTAVNVGGTVGVFETARRAGISGRVILLSSSSVYGKAWEKASSTRPCVETDVLLASEPYGASKISSEAMMRAYIDGFDVDALALRVSIVYGPGRTTYCGITEMVRQAMDSGVVTLHQGADLPLPWVHVDDICTALDAAFAADRKCLDGNDIHAYNVTGPGQPTFEQIASAICSSIPGTRVEQGDEPDAYVMNARTMSTDAAATDLGWIPSVTVEKGVENLLDAH</sequence>
<keyword evidence="4" id="KW-1185">Reference proteome</keyword>
<name>A0A239FLH2_9NOCA</name>
<evidence type="ECO:0000313" key="3">
    <source>
        <dbReference type="EMBL" id="SNS56844.1"/>
    </source>
</evidence>
<gene>
    <name evidence="3" type="ORF">SAMN05421642_103317</name>
</gene>
<organism evidence="3 4">
    <name type="scientific">Rhodococcoides kyotonense</name>
    <dbReference type="NCBI Taxonomy" id="398843"/>
    <lineage>
        <taxon>Bacteria</taxon>
        <taxon>Bacillati</taxon>
        <taxon>Actinomycetota</taxon>
        <taxon>Actinomycetes</taxon>
        <taxon>Mycobacteriales</taxon>
        <taxon>Nocardiaceae</taxon>
        <taxon>Rhodococcoides</taxon>
    </lineage>
</organism>
<dbReference type="InterPro" id="IPR001509">
    <property type="entry name" value="Epimerase_deHydtase"/>
</dbReference>
<proteinExistence type="inferred from homology"/>
<dbReference type="Gene3D" id="3.40.50.720">
    <property type="entry name" value="NAD(P)-binding Rossmann-like Domain"/>
    <property type="match status" value="1"/>
</dbReference>
<dbReference type="RefSeq" id="WP_089244462.1">
    <property type="nucleotide sequence ID" value="NZ_FZOW01000003.1"/>
</dbReference>